<evidence type="ECO:0000256" key="6">
    <source>
        <dbReference type="ARBA" id="ARBA00022842"/>
    </source>
</evidence>
<comment type="function">
    <text evidence="8">3'-5'-exoribonuclease that specifically recognizes RNAs polyuridylated at their 3' end and mediates their degradation. Component of an exosome-independent RNA degradation pathway that mediates degradation of cytoplasmic mRNAs that have been deadenylated and subsequently uridylated at their 3'.</text>
</comment>
<dbReference type="InterPro" id="IPR022966">
    <property type="entry name" value="RNase_II/R_CS"/>
</dbReference>
<dbReference type="InterPro" id="IPR028591">
    <property type="entry name" value="DIS3L2"/>
</dbReference>
<dbReference type="GO" id="GO:0000175">
    <property type="term" value="F:3'-5'-RNA exonuclease activity"/>
    <property type="evidence" value="ECO:0007669"/>
    <property type="project" value="UniProtKB-UniRule"/>
</dbReference>
<proteinExistence type="inferred from homology"/>
<dbReference type="EMBL" id="UZAF01016240">
    <property type="protein sequence ID" value="VDO23847.1"/>
    <property type="molecule type" value="Genomic_DNA"/>
</dbReference>
<feature type="compositionally biased region" description="Basic and acidic residues" evidence="9">
    <location>
        <begin position="30"/>
        <end position="44"/>
    </location>
</feature>
<feature type="binding site" evidence="8">
    <location>
        <position position="540"/>
    </location>
    <ligand>
        <name>Mg(2+)</name>
        <dbReference type="ChEBI" id="CHEBI:18420"/>
    </ligand>
</feature>
<dbReference type="SUPFAM" id="SSF50249">
    <property type="entry name" value="Nucleic acid-binding proteins"/>
    <property type="match status" value="2"/>
</dbReference>
<dbReference type="Gene3D" id="2.40.50.700">
    <property type="match status" value="1"/>
</dbReference>
<dbReference type="EC" id="3.1.13.-" evidence="8"/>
<dbReference type="GO" id="GO:0000932">
    <property type="term" value="C:P-body"/>
    <property type="evidence" value="ECO:0007669"/>
    <property type="project" value="UniProtKB-SubCell"/>
</dbReference>
<evidence type="ECO:0000313" key="11">
    <source>
        <dbReference type="EMBL" id="VDO23847.1"/>
    </source>
</evidence>
<evidence type="ECO:0000256" key="8">
    <source>
        <dbReference type="HAMAP-Rule" id="MF_03045"/>
    </source>
</evidence>
<dbReference type="GO" id="GO:1990074">
    <property type="term" value="P:polyuridylation-dependent mRNA catabolic process"/>
    <property type="evidence" value="ECO:0007669"/>
    <property type="project" value="UniProtKB-UniRule"/>
</dbReference>
<dbReference type="SMART" id="SM00955">
    <property type="entry name" value="RNB"/>
    <property type="match status" value="1"/>
</dbReference>
<evidence type="ECO:0000256" key="4">
    <source>
        <dbReference type="ARBA" id="ARBA00022801"/>
    </source>
</evidence>
<keyword evidence="6 8" id="KW-0460">Magnesium</keyword>
<comment type="subcellular location">
    <subcellularLocation>
        <location evidence="8">Cytoplasm</location>
    </subcellularLocation>
    <subcellularLocation>
        <location evidence="8">Cytoplasm</location>
        <location evidence="8">P-body</location>
    </subcellularLocation>
</comment>
<dbReference type="InterPro" id="IPR033771">
    <property type="entry name" value="Rrp44_CSD1"/>
</dbReference>
<keyword evidence="8" id="KW-0464">Manganese</keyword>
<dbReference type="Pfam" id="PF00773">
    <property type="entry name" value="RNB"/>
    <property type="match status" value="1"/>
</dbReference>
<dbReference type="OrthoDB" id="372421at2759"/>
<reference evidence="13" key="1">
    <citation type="submission" date="2016-04" db="UniProtKB">
        <authorList>
            <consortium name="WormBaseParasite"/>
        </authorList>
    </citation>
    <scope>IDENTIFICATION</scope>
</reference>
<dbReference type="PROSITE" id="PS01175">
    <property type="entry name" value="RIBONUCLEASE_II"/>
    <property type="match status" value="1"/>
</dbReference>
<feature type="domain" description="RNB" evidence="10">
    <location>
        <begin position="528"/>
        <end position="884"/>
    </location>
</feature>
<dbReference type="PANTHER" id="PTHR23355:SF9">
    <property type="entry name" value="DIS3-LIKE EXONUCLEASE 2"/>
    <property type="match status" value="1"/>
</dbReference>
<comment type="similarity">
    <text evidence="8">Belongs to the RNR ribonuclease family. DIS3L2 subfamily.</text>
</comment>
<keyword evidence="2 8" id="KW-0540">Nuclease</keyword>
<dbReference type="GO" id="GO:0008266">
    <property type="term" value="F:poly(U) RNA binding"/>
    <property type="evidence" value="ECO:0007669"/>
    <property type="project" value="UniProtKB-ARBA"/>
</dbReference>
<dbReference type="Gene3D" id="2.40.50.140">
    <property type="entry name" value="Nucleic acid-binding proteins"/>
    <property type="match status" value="1"/>
</dbReference>
<dbReference type="GO" id="GO:0046872">
    <property type="term" value="F:metal ion binding"/>
    <property type="evidence" value="ECO:0007669"/>
    <property type="project" value="UniProtKB-KW"/>
</dbReference>
<dbReference type="AlphaFoldDB" id="A0A0N4W4A6"/>
<dbReference type="InterPro" id="IPR041093">
    <property type="entry name" value="Dis3l2-like_C"/>
</dbReference>
<sequence>MATPEVEVLCSEDAGDVAPKEVRKHRRRSERSSTEEAASDKGDVGFKSTRCHAPQTEAPKKNNIFKKKCRSDCGKRSVGFTKSHSEEGKQANSDLVGEVPVQKVRKLCTPEKTAATAPAESTPYKWVSFFSVGIVDRNTKFFLRIPNQKQSTTARSGGKTFFKQYMSGDEIQAGLAGGTLFKGQIRINQRNFEEAFIDNPSGSEFPDIAVLGMSDRNRALHSDIVALRIKPRCNWVVNEDAYKSWKKDNPIKRPGPNECEERNTVVEVVEEIIEAASSLDNSTTGSEKDLLASSEIAGYVQDSTDTNVDLKDECFPDVQVDEMPEPGVDSAIMESCDPSDLIEVAADSGENLAVVSAEKLDLKSAKKRSYKILSDLPLEEWCLPDDCLQKTAEVVGILEQKNSRLAMGRLELALGSQRKWAKFSPSDSRLPRMMIEASQLPKDFFERPQDFGKFLFLARIVEWAQNSIMARGSLEKELGLAGDIDAETEGLLVTNDIDTSEFSEAVIECLPSVPEGGWKIDEVEFAKRRDLRDEIIFTIDPKTARDLDDALSISPCDNVDGCGTPGWEIGVHIADVSYFVDENTELDQWASQRATSVYLVHQVIPMLPRLLCEELCSLNAGVDRLTFSVIWKVDDKANIFEEWFGRTIIRSRVKLTYEHAQDFIENPDKDFQDTEMPEISDNVTVHQLKEKVLQLNGIAKLLRQRRRESGSLQLNQPKLKFALDDDNKSPIGVSIYEAKDSNHLVEEFMLLANMAVARKIERHYRKTALLRCHPPPKKKVLRDALKLCNTIGFPIDGTSSGELSQALAPFRSNSRLSQSINQVLSTVLMKAMELARYFCTGTVSSPTQYHHYALNVPYYTHFTSPIRRYPDIIVHRLLAASLGYCQPSERTVEELKKIADHCNDKKLIAKKVGESSAEMFFAVLVQRIGPMEDKGVVVNVLDLAFDVLLVKYGVVKRIYVKSLDMRREPSFDESSARLTLYWSTDDGEFIFGGPVEQLIQMCTIVDVVLTGEPNSTKFNAVIKAKSKEESPTLVELWREVEHNNVDGNNLDLGEILLEDS</sequence>
<comment type="cofactor">
    <cofactor evidence="8">
        <name>Mg(2+)</name>
        <dbReference type="ChEBI" id="CHEBI:18420"/>
    </cofactor>
    <cofactor evidence="8">
        <name>Mn(2+)</name>
        <dbReference type="ChEBI" id="CHEBI:29035"/>
    </cofactor>
</comment>
<dbReference type="Proteomes" id="UP000268014">
    <property type="component" value="Unassembled WGS sequence"/>
</dbReference>
<keyword evidence="12" id="KW-1185">Reference proteome</keyword>
<keyword evidence="3 8" id="KW-0479">Metal-binding</keyword>
<evidence type="ECO:0000256" key="1">
    <source>
        <dbReference type="ARBA" id="ARBA00022490"/>
    </source>
</evidence>
<dbReference type="Gene3D" id="2.40.50.690">
    <property type="match status" value="1"/>
</dbReference>
<keyword evidence="1 8" id="KW-0963">Cytoplasm</keyword>
<dbReference type="InterPro" id="IPR050180">
    <property type="entry name" value="RNR_Ribonuclease"/>
</dbReference>
<evidence type="ECO:0000256" key="9">
    <source>
        <dbReference type="SAM" id="MobiDB-lite"/>
    </source>
</evidence>
<feature type="binding site" evidence="8">
    <location>
        <position position="549"/>
    </location>
    <ligand>
        <name>Mg(2+)</name>
        <dbReference type="ChEBI" id="CHEBI:18420"/>
    </ligand>
</feature>
<keyword evidence="7 8" id="KW-0694">RNA-binding</keyword>
<organism evidence="13">
    <name type="scientific">Haemonchus placei</name>
    <name type="common">Barber's pole worm</name>
    <dbReference type="NCBI Taxonomy" id="6290"/>
    <lineage>
        <taxon>Eukaryota</taxon>
        <taxon>Metazoa</taxon>
        <taxon>Ecdysozoa</taxon>
        <taxon>Nematoda</taxon>
        <taxon>Chromadorea</taxon>
        <taxon>Rhabditida</taxon>
        <taxon>Rhabditina</taxon>
        <taxon>Rhabditomorpha</taxon>
        <taxon>Strongyloidea</taxon>
        <taxon>Trichostrongylidae</taxon>
        <taxon>Haemonchus</taxon>
    </lineage>
</organism>
<dbReference type="HAMAP" id="MF_03045">
    <property type="entry name" value="DIS3L2"/>
    <property type="match status" value="1"/>
</dbReference>
<dbReference type="Pfam" id="PF17877">
    <property type="entry name" value="Dis3l2_C_term"/>
    <property type="match status" value="1"/>
</dbReference>
<dbReference type="GO" id="GO:0000956">
    <property type="term" value="P:nuclear-transcribed mRNA catabolic process"/>
    <property type="evidence" value="ECO:0007669"/>
    <property type="project" value="UniProtKB-UniRule"/>
</dbReference>
<evidence type="ECO:0000256" key="7">
    <source>
        <dbReference type="ARBA" id="ARBA00022884"/>
    </source>
</evidence>
<evidence type="ECO:0000313" key="12">
    <source>
        <dbReference type="Proteomes" id="UP000268014"/>
    </source>
</evidence>
<dbReference type="WBParaSite" id="HPLM_0000471401-mRNA-1">
    <property type="protein sequence ID" value="HPLM_0000471401-mRNA-1"/>
    <property type="gene ID" value="HPLM_0000471401"/>
</dbReference>
<dbReference type="InterPro" id="IPR001900">
    <property type="entry name" value="RNase_II/R"/>
</dbReference>
<protein>
    <recommendedName>
        <fullName evidence="8">DIS3-like exonuclease 2</fullName>
        <ecNumber evidence="8">3.1.13.-</ecNumber>
    </recommendedName>
</protein>
<gene>
    <name evidence="11" type="ORF">HPLM_LOCUS4706</name>
</gene>
<dbReference type="GO" id="GO:0010587">
    <property type="term" value="P:miRNA catabolic process"/>
    <property type="evidence" value="ECO:0007669"/>
    <property type="project" value="TreeGrafter"/>
</dbReference>
<accession>A0A0N4W4A6</accession>
<evidence type="ECO:0000256" key="5">
    <source>
        <dbReference type="ARBA" id="ARBA00022839"/>
    </source>
</evidence>
<dbReference type="InterPro" id="IPR041505">
    <property type="entry name" value="Dis3_CSD2"/>
</dbReference>
<keyword evidence="5 8" id="KW-0269">Exonuclease</keyword>
<feature type="site" description="Important for catalytic activity" evidence="8">
    <location>
        <position position="548"/>
    </location>
</feature>
<reference evidence="11 12" key="2">
    <citation type="submission" date="2018-11" db="EMBL/GenBank/DDBJ databases">
        <authorList>
            <consortium name="Pathogen Informatics"/>
        </authorList>
    </citation>
    <scope>NUCLEOTIDE SEQUENCE [LARGE SCALE GENOMIC DNA]</scope>
    <source>
        <strain evidence="11 12">MHpl1</strain>
    </source>
</reference>
<dbReference type="OMA" id="DDVWGSK"/>
<evidence type="ECO:0000256" key="2">
    <source>
        <dbReference type="ARBA" id="ARBA00022722"/>
    </source>
</evidence>
<dbReference type="STRING" id="6290.A0A0N4W4A6"/>
<dbReference type="InterPro" id="IPR012340">
    <property type="entry name" value="NA-bd_OB-fold"/>
</dbReference>
<dbReference type="Pfam" id="PF17849">
    <property type="entry name" value="OB_Dis3"/>
    <property type="match status" value="1"/>
</dbReference>
<keyword evidence="4 8" id="KW-0378">Hydrolase</keyword>
<dbReference type="FunFam" id="2.40.50.700:FF:000003">
    <property type="entry name" value="DIS3-like exonuclease 2"/>
    <property type="match status" value="1"/>
</dbReference>
<evidence type="ECO:0000259" key="10">
    <source>
        <dbReference type="SMART" id="SM00955"/>
    </source>
</evidence>
<feature type="region of interest" description="Disordered" evidence="9">
    <location>
        <begin position="1"/>
        <end position="57"/>
    </location>
</feature>
<evidence type="ECO:0000256" key="3">
    <source>
        <dbReference type="ARBA" id="ARBA00022723"/>
    </source>
</evidence>
<dbReference type="Pfam" id="PF17216">
    <property type="entry name" value="Rrp44_CSD1"/>
    <property type="match status" value="1"/>
</dbReference>
<name>A0A0N4W4A6_HAEPC</name>
<dbReference type="PANTHER" id="PTHR23355">
    <property type="entry name" value="RIBONUCLEASE"/>
    <property type="match status" value="1"/>
</dbReference>
<evidence type="ECO:0000313" key="13">
    <source>
        <dbReference type="WBParaSite" id="HPLM_0000471401-mRNA-1"/>
    </source>
</evidence>